<comment type="caution">
    <text evidence="1">The sequence shown here is derived from an EMBL/GenBank/DDBJ whole genome shotgun (WGS) entry which is preliminary data.</text>
</comment>
<dbReference type="Proteomes" id="UP000805193">
    <property type="component" value="Unassembled WGS sequence"/>
</dbReference>
<protein>
    <submittedName>
        <fullName evidence="1">Uncharacterized protein</fullName>
    </submittedName>
</protein>
<keyword evidence="2" id="KW-1185">Reference proteome</keyword>
<name>A0AC60QRQ2_IXOPE</name>
<reference evidence="1 2" key="1">
    <citation type="journal article" date="2020" name="Cell">
        <title>Large-Scale Comparative Analyses of Tick Genomes Elucidate Their Genetic Diversity and Vector Capacities.</title>
        <authorList>
            <consortium name="Tick Genome and Microbiome Consortium (TIGMIC)"/>
            <person name="Jia N."/>
            <person name="Wang J."/>
            <person name="Shi W."/>
            <person name="Du L."/>
            <person name="Sun Y."/>
            <person name="Zhan W."/>
            <person name="Jiang J.F."/>
            <person name="Wang Q."/>
            <person name="Zhang B."/>
            <person name="Ji P."/>
            <person name="Bell-Sakyi L."/>
            <person name="Cui X.M."/>
            <person name="Yuan T.T."/>
            <person name="Jiang B.G."/>
            <person name="Yang W.F."/>
            <person name="Lam T.T."/>
            <person name="Chang Q.C."/>
            <person name="Ding S.J."/>
            <person name="Wang X.J."/>
            <person name="Zhu J.G."/>
            <person name="Ruan X.D."/>
            <person name="Zhao L."/>
            <person name="Wei J.T."/>
            <person name="Ye R.Z."/>
            <person name="Que T.C."/>
            <person name="Du C.H."/>
            <person name="Zhou Y.H."/>
            <person name="Cheng J.X."/>
            <person name="Dai P.F."/>
            <person name="Guo W.B."/>
            <person name="Han X.H."/>
            <person name="Huang E.J."/>
            <person name="Li L.F."/>
            <person name="Wei W."/>
            <person name="Gao Y.C."/>
            <person name="Liu J.Z."/>
            <person name="Shao H.Z."/>
            <person name="Wang X."/>
            <person name="Wang C.C."/>
            <person name="Yang T.C."/>
            <person name="Huo Q.B."/>
            <person name="Li W."/>
            <person name="Chen H.Y."/>
            <person name="Chen S.E."/>
            <person name="Zhou L.G."/>
            <person name="Ni X.B."/>
            <person name="Tian J.H."/>
            <person name="Sheng Y."/>
            <person name="Liu T."/>
            <person name="Pan Y.S."/>
            <person name="Xia L.Y."/>
            <person name="Li J."/>
            <person name="Zhao F."/>
            <person name="Cao W.C."/>
        </authorList>
    </citation>
    <scope>NUCLEOTIDE SEQUENCE [LARGE SCALE GENOMIC DNA]</scope>
    <source>
        <strain evidence="1">Iper-2018</strain>
    </source>
</reference>
<organism evidence="1 2">
    <name type="scientific">Ixodes persulcatus</name>
    <name type="common">Taiga tick</name>
    <dbReference type="NCBI Taxonomy" id="34615"/>
    <lineage>
        <taxon>Eukaryota</taxon>
        <taxon>Metazoa</taxon>
        <taxon>Ecdysozoa</taxon>
        <taxon>Arthropoda</taxon>
        <taxon>Chelicerata</taxon>
        <taxon>Arachnida</taxon>
        <taxon>Acari</taxon>
        <taxon>Parasitiformes</taxon>
        <taxon>Ixodida</taxon>
        <taxon>Ixodoidea</taxon>
        <taxon>Ixodidae</taxon>
        <taxon>Ixodinae</taxon>
        <taxon>Ixodes</taxon>
    </lineage>
</organism>
<sequence>NGSKLYGAISGPRRAQLDCARNTFTSTVTRPRVFSSWSSALAAATGSSSPMPRLRCLSTRSPDDPPSKEEPLQKGKDQRLVFMSRSRARSRSALAVARI</sequence>
<feature type="non-terminal residue" evidence="1">
    <location>
        <position position="1"/>
    </location>
</feature>
<evidence type="ECO:0000313" key="2">
    <source>
        <dbReference type="Proteomes" id="UP000805193"/>
    </source>
</evidence>
<feature type="non-terminal residue" evidence="1">
    <location>
        <position position="99"/>
    </location>
</feature>
<dbReference type="EMBL" id="JABSTQ010006439">
    <property type="protein sequence ID" value="KAG0437329.1"/>
    <property type="molecule type" value="Genomic_DNA"/>
</dbReference>
<evidence type="ECO:0000313" key="1">
    <source>
        <dbReference type="EMBL" id="KAG0437329.1"/>
    </source>
</evidence>
<gene>
    <name evidence="1" type="ORF">HPB47_017491</name>
</gene>
<accession>A0AC60QRQ2</accession>
<proteinExistence type="predicted"/>